<feature type="transmembrane region" description="Helical" evidence="1">
    <location>
        <begin position="38"/>
        <end position="62"/>
    </location>
</feature>
<evidence type="ECO:0000313" key="2">
    <source>
        <dbReference type="EMBL" id="TNJ39911.1"/>
    </source>
</evidence>
<accession>A0A5C4SB11</accession>
<keyword evidence="1" id="KW-0812">Transmembrane</keyword>
<dbReference type="OrthoDB" id="598229at2"/>
<feature type="transmembrane region" description="Helical" evidence="1">
    <location>
        <begin position="12"/>
        <end position="32"/>
    </location>
</feature>
<comment type="caution">
    <text evidence="2">The sequence shown here is derived from an EMBL/GenBank/DDBJ whole genome shotgun (WGS) entry which is preliminary data.</text>
</comment>
<protein>
    <submittedName>
        <fullName evidence="2">Uncharacterized protein</fullName>
    </submittedName>
</protein>
<organism evidence="2 3">
    <name type="scientific">Chlorobaculum thiosulfatiphilum</name>
    <name type="common">Chlorobium limicola f.sp. thiosulfatophilum</name>
    <dbReference type="NCBI Taxonomy" id="115852"/>
    <lineage>
        <taxon>Bacteria</taxon>
        <taxon>Pseudomonadati</taxon>
        <taxon>Chlorobiota</taxon>
        <taxon>Chlorobiia</taxon>
        <taxon>Chlorobiales</taxon>
        <taxon>Chlorobiaceae</taxon>
        <taxon>Chlorobaculum</taxon>
    </lineage>
</organism>
<dbReference type="AlphaFoldDB" id="A0A5C4SB11"/>
<dbReference type="EMBL" id="VDCH01000003">
    <property type="protein sequence ID" value="TNJ39911.1"/>
    <property type="molecule type" value="Genomic_DNA"/>
</dbReference>
<name>A0A5C4SB11_CHLTI</name>
<dbReference type="Proteomes" id="UP000308271">
    <property type="component" value="Unassembled WGS sequence"/>
</dbReference>
<sequence length="115" mass="11354">MSESFSTTLKTSPNGVQGLAMMAPIIGLPIGIHVLGGALVAVAGITVAVAPIVVPVAIPLLYNVASKGGFDSITKKIFPSAGTAGAVQKVVINKVADVTGKKAEPGTCTVIAASV</sequence>
<keyword evidence="1" id="KW-0472">Membrane</keyword>
<keyword evidence="1" id="KW-1133">Transmembrane helix</keyword>
<keyword evidence="3" id="KW-1185">Reference proteome</keyword>
<dbReference type="RefSeq" id="WP_139456213.1">
    <property type="nucleotide sequence ID" value="NZ_VDCH01000003.1"/>
</dbReference>
<evidence type="ECO:0000313" key="3">
    <source>
        <dbReference type="Proteomes" id="UP000308271"/>
    </source>
</evidence>
<gene>
    <name evidence="2" type="ORF">FGF66_02985</name>
</gene>
<reference evidence="2 3" key="1">
    <citation type="submission" date="2019-05" db="EMBL/GenBank/DDBJ databases">
        <title>Draft Whole-Genome sequence of the green sulfur bacterium Chlorobaculum thiosulfatiphilum DSM 249.</title>
        <authorList>
            <person name="Meyer T.E."/>
            <person name="Kyndt J.A."/>
        </authorList>
    </citation>
    <scope>NUCLEOTIDE SEQUENCE [LARGE SCALE GENOMIC DNA]</scope>
    <source>
        <strain evidence="2 3">DSM 249</strain>
    </source>
</reference>
<evidence type="ECO:0000256" key="1">
    <source>
        <dbReference type="SAM" id="Phobius"/>
    </source>
</evidence>
<proteinExistence type="predicted"/>